<evidence type="ECO:0000256" key="7">
    <source>
        <dbReference type="ARBA" id="ARBA00023136"/>
    </source>
</evidence>
<evidence type="ECO:0000256" key="3">
    <source>
        <dbReference type="ARBA" id="ARBA00022448"/>
    </source>
</evidence>
<feature type="transmembrane region" description="Helical" evidence="8">
    <location>
        <begin position="243"/>
        <end position="264"/>
    </location>
</feature>
<feature type="transmembrane region" description="Helical" evidence="8">
    <location>
        <begin position="26"/>
        <end position="48"/>
    </location>
</feature>
<dbReference type="InterPro" id="IPR002781">
    <property type="entry name" value="TM_pro_TauE-like"/>
</dbReference>
<feature type="transmembrane region" description="Helical" evidence="8">
    <location>
        <begin position="69"/>
        <end position="88"/>
    </location>
</feature>
<organism evidence="10 11">
    <name type="scientific">Saxibacter everestensis</name>
    <dbReference type="NCBI Taxonomy" id="2909229"/>
    <lineage>
        <taxon>Bacteria</taxon>
        <taxon>Bacillati</taxon>
        <taxon>Actinomycetota</taxon>
        <taxon>Actinomycetes</taxon>
        <taxon>Micrococcales</taxon>
        <taxon>Brevibacteriaceae</taxon>
        <taxon>Saxibacter</taxon>
    </lineage>
</organism>
<protein>
    <recommendedName>
        <fullName evidence="8">Probable membrane transporter protein</fullName>
    </recommendedName>
</protein>
<keyword evidence="7 8" id="KW-0472">Membrane</keyword>
<feature type="compositionally biased region" description="Low complexity" evidence="9">
    <location>
        <begin position="135"/>
        <end position="151"/>
    </location>
</feature>
<feature type="transmembrane region" description="Helical" evidence="8">
    <location>
        <begin position="94"/>
        <end position="116"/>
    </location>
</feature>
<feature type="transmembrane region" description="Helical" evidence="8">
    <location>
        <begin position="270"/>
        <end position="288"/>
    </location>
</feature>
<proteinExistence type="inferred from homology"/>
<keyword evidence="6 8" id="KW-1133">Transmembrane helix</keyword>
<keyword evidence="5 8" id="KW-0812">Transmembrane</keyword>
<name>A0ABY8QYI5_9MICO</name>
<evidence type="ECO:0000256" key="4">
    <source>
        <dbReference type="ARBA" id="ARBA00022475"/>
    </source>
</evidence>
<sequence>MALILLAGLGAGVINAIVGSGTLITFPALVAFGVPPVAATMSNAVGLVPGNITSSIGYRKELAGQKKRLLQLIPASLVGALTGAWLLLHLPETAFETIVPVLLVLALVMVVTQPALQRWIRRRKAAQLDKDQQAGDDSTGRSASSGDSSDVAGDRHNPGHADGGGQPHMSLGRTIGVITVVFLTGIYGGYFAAAQGILLIGFLGLLLPETLQRINGAKNILVLVVNAVAATTYVVVGFDRINWLAVLLIAIGSMIGGSFGARIGRRLSPVLLRVIIVILGLVALWRILEI</sequence>
<feature type="transmembrane region" description="Helical" evidence="8">
    <location>
        <begin position="219"/>
        <end position="236"/>
    </location>
</feature>
<evidence type="ECO:0000256" key="6">
    <source>
        <dbReference type="ARBA" id="ARBA00022989"/>
    </source>
</evidence>
<dbReference type="PANTHER" id="PTHR30269:SF0">
    <property type="entry name" value="MEMBRANE TRANSPORTER PROTEIN YFCA-RELATED"/>
    <property type="match status" value="1"/>
</dbReference>
<reference evidence="10 11" key="1">
    <citation type="submission" date="2023-05" db="EMBL/GenBank/DDBJ databases">
        <title>Lithophilousrod everest ZFBP1038 complete genpme.</title>
        <authorList>
            <person name="Tian M."/>
        </authorList>
    </citation>
    <scope>NUCLEOTIDE SEQUENCE [LARGE SCALE GENOMIC DNA]</scope>
    <source>
        <strain evidence="10 11">ZFBP1038</strain>
    </source>
</reference>
<evidence type="ECO:0000256" key="2">
    <source>
        <dbReference type="ARBA" id="ARBA00009142"/>
    </source>
</evidence>
<evidence type="ECO:0000313" key="10">
    <source>
        <dbReference type="EMBL" id="WGW14037.1"/>
    </source>
</evidence>
<evidence type="ECO:0000256" key="8">
    <source>
        <dbReference type="RuleBase" id="RU363041"/>
    </source>
</evidence>
<feature type="region of interest" description="Disordered" evidence="9">
    <location>
        <begin position="130"/>
        <end position="167"/>
    </location>
</feature>
<dbReference type="Pfam" id="PF01925">
    <property type="entry name" value="TauE"/>
    <property type="match status" value="1"/>
</dbReference>
<keyword evidence="4 8" id="KW-1003">Cell membrane</keyword>
<dbReference type="InterPro" id="IPR052017">
    <property type="entry name" value="TSUP"/>
</dbReference>
<dbReference type="Proteomes" id="UP001209083">
    <property type="component" value="Chromosome"/>
</dbReference>
<feature type="transmembrane region" description="Helical" evidence="8">
    <location>
        <begin position="175"/>
        <end position="207"/>
    </location>
</feature>
<keyword evidence="3" id="KW-0813">Transport</keyword>
<dbReference type="PANTHER" id="PTHR30269">
    <property type="entry name" value="TRANSMEMBRANE PROTEIN YFCA"/>
    <property type="match status" value="1"/>
</dbReference>
<accession>A0ABY8QYI5</accession>
<evidence type="ECO:0000313" key="11">
    <source>
        <dbReference type="Proteomes" id="UP001209083"/>
    </source>
</evidence>
<evidence type="ECO:0000256" key="9">
    <source>
        <dbReference type="SAM" id="MobiDB-lite"/>
    </source>
</evidence>
<gene>
    <name evidence="10" type="ORF">LWF01_08090</name>
</gene>
<keyword evidence="11" id="KW-1185">Reference proteome</keyword>
<evidence type="ECO:0000256" key="1">
    <source>
        <dbReference type="ARBA" id="ARBA00004651"/>
    </source>
</evidence>
<dbReference type="EMBL" id="CP090958">
    <property type="protein sequence ID" value="WGW14037.1"/>
    <property type="molecule type" value="Genomic_DNA"/>
</dbReference>
<evidence type="ECO:0000256" key="5">
    <source>
        <dbReference type="ARBA" id="ARBA00022692"/>
    </source>
</evidence>
<comment type="subcellular location">
    <subcellularLocation>
        <location evidence="1 8">Cell membrane</location>
        <topology evidence="1 8">Multi-pass membrane protein</topology>
    </subcellularLocation>
</comment>
<comment type="similarity">
    <text evidence="2 8">Belongs to the 4-toluene sulfonate uptake permease (TSUP) (TC 2.A.102) family.</text>
</comment>